<gene>
    <name evidence="2 4 5" type="ORF">SRAE_2000366900</name>
</gene>
<reference evidence="2 3" key="1">
    <citation type="submission" date="2014-09" db="EMBL/GenBank/DDBJ databases">
        <authorList>
            <person name="Martin A.A."/>
        </authorList>
    </citation>
    <scope>NUCLEOTIDE SEQUENCE</scope>
    <source>
        <strain evidence="3">ED321</strain>
        <strain evidence="2">ED321 Heterogonic</strain>
    </source>
</reference>
<evidence type="ECO:0000313" key="3">
    <source>
        <dbReference type="Proteomes" id="UP000035682"/>
    </source>
</evidence>
<sequence length="107" mass="12410">MTFIFLFVGFLSIILPYIILCSTEKPKTNAPKILKKEEAQIKHDINNLKKVENNDNINVIDKPEIVEEKENNQNVLPKPFDMPSFVPSDTYKNQLKENDYEMIVIKG</sequence>
<dbReference type="WormBase" id="SRAE_2000366900">
    <property type="protein sequence ID" value="SRP03995"/>
    <property type="gene ID" value="WBGene00263894"/>
</dbReference>
<dbReference type="RefSeq" id="XP_024508217.1">
    <property type="nucleotide sequence ID" value="XM_024654890.1"/>
</dbReference>
<feature type="chain" id="PRO_5015030751" evidence="1">
    <location>
        <begin position="22"/>
        <end position="107"/>
    </location>
</feature>
<name>A0A090LGV3_STRRB</name>
<evidence type="ECO:0000313" key="5">
    <source>
        <dbReference type="WormBase" id="SRAE_2000366900"/>
    </source>
</evidence>
<accession>A0A090LGV3</accession>
<feature type="signal peptide" evidence="1">
    <location>
        <begin position="1"/>
        <end position="21"/>
    </location>
</feature>
<dbReference type="GeneID" id="36381387"/>
<dbReference type="EMBL" id="LN609529">
    <property type="protein sequence ID" value="CEF69017.1"/>
    <property type="molecule type" value="Genomic_DNA"/>
</dbReference>
<dbReference type="CTD" id="36381387"/>
<evidence type="ECO:0000256" key="1">
    <source>
        <dbReference type="SAM" id="SignalP"/>
    </source>
</evidence>
<keyword evidence="1" id="KW-0732">Signal</keyword>
<proteinExistence type="predicted"/>
<dbReference type="AlphaFoldDB" id="A0A090LGV3"/>
<dbReference type="Proteomes" id="UP000035682">
    <property type="component" value="Unplaced"/>
</dbReference>
<protein>
    <submittedName>
        <fullName evidence="2 4">Uncharacterized protein</fullName>
    </submittedName>
</protein>
<reference evidence="4" key="2">
    <citation type="submission" date="2020-12" db="UniProtKB">
        <authorList>
            <consortium name="WormBaseParasite"/>
        </authorList>
    </citation>
    <scope>IDENTIFICATION</scope>
</reference>
<keyword evidence="3" id="KW-1185">Reference proteome</keyword>
<evidence type="ECO:0000313" key="4">
    <source>
        <dbReference type="WBParaSite" id="SRAE_2000366900.1"/>
    </source>
</evidence>
<dbReference type="WBParaSite" id="SRAE_2000366900.1">
    <property type="protein sequence ID" value="SRAE_2000366900.1"/>
    <property type="gene ID" value="WBGene00263894"/>
</dbReference>
<evidence type="ECO:0000313" key="2">
    <source>
        <dbReference type="EMBL" id="CEF69017.1"/>
    </source>
</evidence>
<organism evidence="2">
    <name type="scientific">Strongyloides ratti</name>
    <name type="common">Parasitic roundworm</name>
    <dbReference type="NCBI Taxonomy" id="34506"/>
    <lineage>
        <taxon>Eukaryota</taxon>
        <taxon>Metazoa</taxon>
        <taxon>Ecdysozoa</taxon>
        <taxon>Nematoda</taxon>
        <taxon>Chromadorea</taxon>
        <taxon>Rhabditida</taxon>
        <taxon>Tylenchina</taxon>
        <taxon>Panagrolaimomorpha</taxon>
        <taxon>Strongyloidoidea</taxon>
        <taxon>Strongyloididae</taxon>
        <taxon>Strongyloides</taxon>
    </lineage>
</organism>